<accession>A0ABD1TK72</accession>
<feature type="compositionally biased region" description="Acidic residues" evidence="1">
    <location>
        <begin position="129"/>
        <end position="154"/>
    </location>
</feature>
<sequence>MVEGGGGPESGPGSKPTTSYESAGGRQRFIVELRPGETTIVSWKKLLKDATSGKLNGSGPLVQGTSPEAHKTVPATAPAPAPAPAPSSGAASLKQSAENGAKDSQAQPGSNRLSNVIERIERMYAGDGSSDEEDVVLDDVPDEDEYDTEDSFIDDTELDDYFQVDNSAIKHDGFFVNRGKLERVEPTSLPNQQPKKRRRKDLAKGPGGSGDGPNRREHVKIGNKGKKAASMIERNSTSELHMVKLPNVQGEDVQVQALTNAAEVSSKKKTAAGSSELSNGDGIRQEKDIDQQKTGVVSSKNHGNKLKEGYELLDTSTQRSNDKSLYSSKTQSGRPVNSGDEVSQSIPRKEKGGVLERPDLNVPASGSSLQTVKAPVLQRKEGSSVRPKSTMLDKAIRELEKTVAESRPPSLEVQDADNPSQAVKRRLTPEIKQKLAKVARLAQASHGKISKDVTNRLMSIVGHLMQLRTLKRNLKIMAIMGLSAKQEKDDRVQHIKQEVAEMVKVRLPLVKPKVLEQQTASSDDFQETGPEEKESLKRKYRIDSALEDKICDLYDLYVERFEEDPGPPVRRLYEELSALWPSGIMDTHGIKRAICRAKDRRKALSSQQKDQEKMRKKKKLAPKADEPVQGEASNVAQPSHKQETLVPNSRDYGSSLINKSVPGAAVANAPVRVPVTVANGPNVDKLKQEKAKGHSSIPVDVGTADVLSKKKLKRKQETVFVEGFRSEKSASTQGEERHKHHKQVAAAIPVKSNLQPAVPPSVQPS</sequence>
<evidence type="ECO:0000313" key="4">
    <source>
        <dbReference type="Proteomes" id="UP001604336"/>
    </source>
</evidence>
<feature type="domain" description="Hpc2-related" evidence="2">
    <location>
        <begin position="138"/>
        <end position="182"/>
    </location>
</feature>
<feature type="region of interest" description="Disordered" evidence="1">
    <location>
        <begin position="1"/>
        <end position="34"/>
    </location>
</feature>
<feature type="compositionally biased region" description="Polar residues" evidence="1">
    <location>
        <begin position="631"/>
        <end position="653"/>
    </location>
</feature>
<feature type="region of interest" description="Disordered" evidence="1">
    <location>
        <begin position="51"/>
        <end position="154"/>
    </location>
</feature>
<feature type="region of interest" description="Disordered" evidence="1">
    <location>
        <begin position="177"/>
        <end position="245"/>
    </location>
</feature>
<feature type="region of interest" description="Disordered" evidence="1">
    <location>
        <begin position="261"/>
        <end position="388"/>
    </location>
</feature>
<dbReference type="Proteomes" id="UP001604336">
    <property type="component" value="Unassembled WGS sequence"/>
</dbReference>
<feature type="compositionally biased region" description="Polar residues" evidence="1">
    <location>
        <begin position="93"/>
        <end position="114"/>
    </location>
</feature>
<dbReference type="AlphaFoldDB" id="A0ABD1TK72"/>
<dbReference type="Pfam" id="PF08729">
    <property type="entry name" value="HUN"/>
    <property type="match status" value="1"/>
</dbReference>
<feature type="region of interest" description="Disordered" evidence="1">
    <location>
        <begin position="402"/>
        <end position="422"/>
    </location>
</feature>
<feature type="compositionally biased region" description="Gly residues" evidence="1">
    <location>
        <begin position="1"/>
        <end position="10"/>
    </location>
</feature>
<evidence type="ECO:0000256" key="1">
    <source>
        <dbReference type="SAM" id="MobiDB-lite"/>
    </source>
</evidence>
<feature type="region of interest" description="Disordered" evidence="1">
    <location>
        <begin position="598"/>
        <end position="653"/>
    </location>
</feature>
<feature type="compositionally biased region" description="Polar residues" evidence="1">
    <location>
        <begin position="314"/>
        <end position="346"/>
    </location>
</feature>
<name>A0ABD1TK72_9LAMI</name>
<evidence type="ECO:0000259" key="2">
    <source>
        <dbReference type="Pfam" id="PF08729"/>
    </source>
</evidence>
<keyword evidence="4" id="KW-1185">Reference proteome</keyword>
<dbReference type="PANTHER" id="PTHR21669">
    <property type="entry name" value="CAPZ-INTERACTING PROTEIN AND RELATED PROTEINS"/>
    <property type="match status" value="1"/>
</dbReference>
<protein>
    <submittedName>
        <fullName evidence="3">Wound-responsive family protein</fullName>
    </submittedName>
</protein>
<evidence type="ECO:0000313" key="3">
    <source>
        <dbReference type="EMBL" id="KAL2513132.1"/>
    </source>
</evidence>
<proteinExistence type="predicted"/>
<feature type="compositionally biased region" description="Basic and acidic residues" evidence="1">
    <location>
        <begin position="347"/>
        <end position="359"/>
    </location>
</feature>
<feature type="compositionally biased region" description="Polar residues" evidence="1">
    <location>
        <begin position="292"/>
        <end position="301"/>
    </location>
</feature>
<dbReference type="PANTHER" id="PTHR21669:SF28">
    <property type="entry name" value="YEMANUCLEIN"/>
    <property type="match status" value="1"/>
</dbReference>
<gene>
    <name evidence="3" type="ORF">Adt_18732</name>
</gene>
<comment type="caution">
    <text evidence="3">The sequence shown here is derived from an EMBL/GenBank/DDBJ whole genome shotgun (WGS) entry which is preliminary data.</text>
</comment>
<feature type="region of interest" description="Disordered" evidence="1">
    <location>
        <begin position="726"/>
        <end position="765"/>
    </location>
</feature>
<reference evidence="4" key="1">
    <citation type="submission" date="2024-07" db="EMBL/GenBank/DDBJ databases">
        <title>Two chromosome-level genome assemblies of Korean endemic species Abeliophyllum distichum and Forsythia ovata (Oleaceae).</title>
        <authorList>
            <person name="Jang H."/>
        </authorList>
    </citation>
    <scope>NUCLEOTIDE SEQUENCE [LARGE SCALE GENOMIC DNA]</scope>
</reference>
<dbReference type="InterPro" id="IPR014840">
    <property type="entry name" value="HRD"/>
</dbReference>
<dbReference type="EMBL" id="JBFOLK010000005">
    <property type="protein sequence ID" value="KAL2513132.1"/>
    <property type="molecule type" value="Genomic_DNA"/>
</dbReference>
<organism evidence="3 4">
    <name type="scientific">Abeliophyllum distichum</name>
    <dbReference type="NCBI Taxonomy" id="126358"/>
    <lineage>
        <taxon>Eukaryota</taxon>
        <taxon>Viridiplantae</taxon>
        <taxon>Streptophyta</taxon>
        <taxon>Embryophyta</taxon>
        <taxon>Tracheophyta</taxon>
        <taxon>Spermatophyta</taxon>
        <taxon>Magnoliopsida</taxon>
        <taxon>eudicotyledons</taxon>
        <taxon>Gunneridae</taxon>
        <taxon>Pentapetalae</taxon>
        <taxon>asterids</taxon>
        <taxon>lamiids</taxon>
        <taxon>Lamiales</taxon>
        <taxon>Oleaceae</taxon>
        <taxon>Forsythieae</taxon>
        <taxon>Abeliophyllum</taxon>
    </lineage>
</organism>